<dbReference type="GO" id="GO:0045892">
    <property type="term" value="P:negative regulation of DNA-templated transcription"/>
    <property type="evidence" value="ECO:0007669"/>
    <property type="project" value="InterPro"/>
</dbReference>
<evidence type="ECO:0008006" key="15">
    <source>
        <dbReference type="Google" id="ProtNLM"/>
    </source>
</evidence>
<evidence type="ECO:0000256" key="6">
    <source>
        <dbReference type="ARBA" id="ARBA00022813"/>
    </source>
</evidence>
<dbReference type="GO" id="GO:0009432">
    <property type="term" value="P:SOS response"/>
    <property type="evidence" value="ECO:0007669"/>
    <property type="project" value="UniProtKB-KW"/>
</dbReference>
<dbReference type="AlphaFoldDB" id="A0A382QID4"/>
<dbReference type="GO" id="GO:0006508">
    <property type="term" value="P:proteolysis"/>
    <property type="evidence" value="ECO:0007669"/>
    <property type="project" value="InterPro"/>
</dbReference>
<dbReference type="InterPro" id="IPR036388">
    <property type="entry name" value="WH-like_DNA-bd_sf"/>
</dbReference>
<evidence type="ECO:0000256" key="7">
    <source>
        <dbReference type="ARBA" id="ARBA00023015"/>
    </source>
</evidence>
<dbReference type="InterPro" id="IPR006200">
    <property type="entry name" value="LexA"/>
</dbReference>
<evidence type="ECO:0000256" key="5">
    <source>
        <dbReference type="ARBA" id="ARBA00022801"/>
    </source>
</evidence>
<evidence type="ECO:0000259" key="13">
    <source>
        <dbReference type="Pfam" id="PF01726"/>
    </source>
</evidence>
<evidence type="ECO:0000256" key="10">
    <source>
        <dbReference type="ARBA" id="ARBA00023204"/>
    </source>
</evidence>
<keyword evidence="10" id="KW-0234">DNA repair</keyword>
<keyword evidence="2" id="KW-0678">Repressor</keyword>
<dbReference type="PANTHER" id="PTHR33516:SF2">
    <property type="entry name" value="LEXA REPRESSOR-RELATED"/>
    <property type="match status" value="1"/>
</dbReference>
<evidence type="ECO:0000256" key="2">
    <source>
        <dbReference type="ARBA" id="ARBA00022491"/>
    </source>
</evidence>
<reference evidence="14" key="1">
    <citation type="submission" date="2018-05" db="EMBL/GenBank/DDBJ databases">
        <authorList>
            <person name="Lanie J.A."/>
            <person name="Ng W.-L."/>
            <person name="Kazmierczak K.M."/>
            <person name="Andrzejewski T.M."/>
            <person name="Davidsen T.M."/>
            <person name="Wayne K.J."/>
            <person name="Tettelin H."/>
            <person name="Glass J.I."/>
            <person name="Rusch D."/>
            <person name="Podicherti R."/>
            <person name="Tsui H.-C.T."/>
            <person name="Winkler M.E."/>
        </authorList>
    </citation>
    <scope>NUCLEOTIDE SEQUENCE</scope>
</reference>
<dbReference type="NCBIfam" id="TIGR00498">
    <property type="entry name" value="lexA"/>
    <property type="match status" value="1"/>
</dbReference>
<dbReference type="InterPro" id="IPR006197">
    <property type="entry name" value="Peptidase_S24_LexA"/>
</dbReference>
<keyword evidence="8" id="KW-0238">DNA-binding</keyword>
<dbReference type="FunFam" id="2.10.109.10:FF:000001">
    <property type="entry name" value="LexA repressor"/>
    <property type="match status" value="1"/>
</dbReference>
<dbReference type="SUPFAM" id="SSF51306">
    <property type="entry name" value="LexA/Signal peptidase"/>
    <property type="match status" value="1"/>
</dbReference>
<accession>A0A382QID4</accession>
<dbReference type="InterPro" id="IPR036286">
    <property type="entry name" value="LexA/Signal_pep-like_sf"/>
</dbReference>
<dbReference type="EMBL" id="UINC01114427">
    <property type="protein sequence ID" value="SVC84728.1"/>
    <property type="molecule type" value="Genomic_DNA"/>
</dbReference>
<evidence type="ECO:0000256" key="1">
    <source>
        <dbReference type="ARBA" id="ARBA00007484"/>
    </source>
</evidence>
<sequence length="205" mass="22573">VAEMPLTKRQKEILDYIGSFINSQGYAPSFEEIAESFGYSSLATVHEHLSNLERKGYLRKSYNESRSLELTLPDAGAPSVELPLLGAVAAGLPIEAIVEQETLAVPPDMVSRRTDNYVLRVEGNSMIEEQIRDGDYIVVQAQEQAEDGQMVVALVADEAATVKKLYREPSGQVRLQPANPTLEPIFVDPGEVRVQGIVVGVIRKY</sequence>
<protein>
    <recommendedName>
        <fullName evidence="15">Repressor LexA</fullName>
    </recommendedName>
</protein>
<dbReference type="Pfam" id="PF01726">
    <property type="entry name" value="LexA_DNA_bind"/>
    <property type="match status" value="1"/>
</dbReference>
<dbReference type="GO" id="GO:0004252">
    <property type="term" value="F:serine-type endopeptidase activity"/>
    <property type="evidence" value="ECO:0007669"/>
    <property type="project" value="InterPro"/>
</dbReference>
<keyword evidence="9" id="KW-0804">Transcription</keyword>
<feature type="non-terminal residue" evidence="14">
    <location>
        <position position="1"/>
    </location>
</feature>
<keyword evidence="11" id="KW-0742">SOS response</keyword>
<keyword evidence="4" id="KW-0227">DNA damage</keyword>
<comment type="similarity">
    <text evidence="1">Belongs to the peptidase S24 family.</text>
</comment>
<keyword evidence="7" id="KW-0805">Transcription regulation</keyword>
<dbReference type="PANTHER" id="PTHR33516">
    <property type="entry name" value="LEXA REPRESSOR"/>
    <property type="match status" value="1"/>
</dbReference>
<dbReference type="InterPro" id="IPR039418">
    <property type="entry name" value="LexA-like"/>
</dbReference>
<dbReference type="InterPro" id="IPR036390">
    <property type="entry name" value="WH_DNA-bd_sf"/>
</dbReference>
<dbReference type="CDD" id="cd06529">
    <property type="entry name" value="S24_LexA-like"/>
    <property type="match status" value="1"/>
</dbReference>
<dbReference type="Gene3D" id="1.10.10.10">
    <property type="entry name" value="Winged helix-like DNA-binding domain superfamily/Winged helix DNA-binding domain"/>
    <property type="match status" value="1"/>
</dbReference>
<dbReference type="GO" id="GO:0006281">
    <property type="term" value="P:DNA repair"/>
    <property type="evidence" value="ECO:0007669"/>
    <property type="project" value="UniProtKB-KW"/>
</dbReference>
<dbReference type="InterPro" id="IPR050077">
    <property type="entry name" value="LexA_repressor"/>
</dbReference>
<dbReference type="InterPro" id="IPR015927">
    <property type="entry name" value="Peptidase_S24_S26A/B/C"/>
</dbReference>
<evidence type="ECO:0000256" key="3">
    <source>
        <dbReference type="ARBA" id="ARBA00022705"/>
    </source>
</evidence>
<dbReference type="GO" id="GO:0003677">
    <property type="term" value="F:DNA binding"/>
    <property type="evidence" value="ECO:0007669"/>
    <property type="project" value="UniProtKB-KW"/>
</dbReference>
<dbReference type="Gene3D" id="2.10.109.10">
    <property type="entry name" value="Umud Fragment, subunit A"/>
    <property type="match status" value="1"/>
</dbReference>
<feature type="domain" description="LexA repressor DNA-binding" evidence="13">
    <location>
        <begin position="5"/>
        <end position="66"/>
    </location>
</feature>
<dbReference type="InterPro" id="IPR006199">
    <property type="entry name" value="LexA_DNA-bd_dom"/>
</dbReference>
<proteinExistence type="inferred from homology"/>
<keyword evidence="5" id="KW-0378">Hydrolase</keyword>
<dbReference type="Pfam" id="PF00717">
    <property type="entry name" value="Peptidase_S24"/>
    <property type="match status" value="1"/>
</dbReference>
<evidence type="ECO:0000256" key="9">
    <source>
        <dbReference type="ARBA" id="ARBA00023163"/>
    </source>
</evidence>
<dbReference type="GO" id="GO:0006260">
    <property type="term" value="P:DNA replication"/>
    <property type="evidence" value="ECO:0007669"/>
    <property type="project" value="UniProtKB-KW"/>
</dbReference>
<evidence type="ECO:0000256" key="4">
    <source>
        <dbReference type="ARBA" id="ARBA00022763"/>
    </source>
</evidence>
<name>A0A382QID4_9ZZZZ</name>
<gene>
    <name evidence="14" type="ORF">METZ01_LOCUS337582</name>
</gene>
<feature type="domain" description="Peptidase S24/S26A/S26B/S26C" evidence="12">
    <location>
        <begin position="83"/>
        <end position="199"/>
    </location>
</feature>
<dbReference type="HAMAP" id="MF_00015">
    <property type="entry name" value="LexA"/>
    <property type="match status" value="1"/>
</dbReference>
<evidence type="ECO:0000256" key="8">
    <source>
        <dbReference type="ARBA" id="ARBA00023125"/>
    </source>
</evidence>
<evidence type="ECO:0000313" key="14">
    <source>
        <dbReference type="EMBL" id="SVC84728.1"/>
    </source>
</evidence>
<organism evidence="14">
    <name type="scientific">marine metagenome</name>
    <dbReference type="NCBI Taxonomy" id="408172"/>
    <lineage>
        <taxon>unclassified sequences</taxon>
        <taxon>metagenomes</taxon>
        <taxon>ecological metagenomes</taxon>
    </lineage>
</organism>
<evidence type="ECO:0000256" key="11">
    <source>
        <dbReference type="ARBA" id="ARBA00023236"/>
    </source>
</evidence>
<keyword evidence="6" id="KW-0068">Autocatalytic cleavage</keyword>
<evidence type="ECO:0000259" key="12">
    <source>
        <dbReference type="Pfam" id="PF00717"/>
    </source>
</evidence>
<dbReference type="PRINTS" id="PR00726">
    <property type="entry name" value="LEXASERPTASE"/>
</dbReference>
<keyword evidence="3" id="KW-0235">DNA replication</keyword>
<dbReference type="SUPFAM" id="SSF46785">
    <property type="entry name" value="Winged helix' DNA-binding domain"/>
    <property type="match status" value="1"/>
</dbReference>